<name>A0A1G9UN41_9PSEU</name>
<reference evidence="2" key="1">
    <citation type="submission" date="2016-10" db="EMBL/GenBank/DDBJ databases">
        <authorList>
            <person name="Varghese N."/>
            <person name="Submissions S."/>
        </authorList>
    </citation>
    <scope>NUCLEOTIDE SEQUENCE [LARGE SCALE GENOMIC DNA]</scope>
    <source>
        <strain evidence="2">DSM 44796</strain>
    </source>
</reference>
<dbReference type="Proteomes" id="UP000199682">
    <property type="component" value="Unassembled WGS sequence"/>
</dbReference>
<sequence length="175" mass="19771">MWHGFLDESRRGATYLVAVTLVRSRDLDGMRSVMRGLVKRGQRRIHFNDESDRQRKVVLAQISALGARAYVWTCKHNNDALARSACLFDMIPRLVELDVSRLVLESCQHQDAADRRVLASGIRKFGGAFMYEHLKPTEDPLLWISDAIAWSYGAGGDWRRRAGDLIGEVSEAEAP</sequence>
<evidence type="ECO:0000313" key="1">
    <source>
        <dbReference type="EMBL" id="SDM61329.1"/>
    </source>
</evidence>
<accession>A0A1G9UN41</accession>
<dbReference type="EMBL" id="FNET01000024">
    <property type="protein sequence ID" value="SDM61329.1"/>
    <property type="molecule type" value="Genomic_DNA"/>
</dbReference>
<gene>
    <name evidence="1" type="ORF">SAMN04488074_12431</name>
</gene>
<evidence type="ECO:0000313" key="2">
    <source>
        <dbReference type="Proteomes" id="UP000199682"/>
    </source>
</evidence>
<dbReference type="AlphaFoldDB" id="A0A1G9UN41"/>
<proteinExistence type="predicted"/>
<evidence type="ECO:0008006" key="3">
    <source>
        <dbReference type="Google" id="ProtNLM"/>
    </source>
</evidence>
<protein>
    <recommendedName>
        <fullName evidence="3">DUF3800 domain-containing protein</fullName>
    </recommendedName>
</protein>
<organism evidence="1 2">
    <name type="scientific">Lentzea albidocapillata subsp. violacea</name>
    <dbReference type="NCBI Taxonomy" id="128104"/>
    <lineage>
        <taxon>Bacteria</taxon>
        <taxon>Bacillati</taxon>
        <taxon>Actinomycetota</taxon>
        <taxon>Actinomycetes</taxon>
        <taxon>Pseudonocardiales</taxon>
        <taxon>Pseudonocardiaceae</taxon>
        <taxon>Lentzea</taxon>
    </lineage>
</organism>